<name>A0A1I1NIE8_9BACT</name>
<dbReference type="SUPFAM" id="SSF46689">
    <property type="entry name" value="Homeodomain-like"/>
    <property type="match status" value="1"/>
</dbReference>
<dbReference type="STRING" id="927664.SAMN05421780_11524"/>
<feature type="domain" description="HTH araC/xylS-type" evidence="4">
    <location>
        <begin position="71"/>
        <end position="174"/>
    </location>
</feature>
<dbReference type="InterPro" id="IPR009057">
    <property type="entry name" value="Homeodomain-like_sf"/>
</dbReference>
<dbReference type="InterPro" id="IPR020449">
    <property type="entry name" value="Tscrpt_reg_AraC-type_HTH"/>
</dbReference>
<evidence type="ECO:0000313" key="5">
    <source>
        <dbReference type="EMBL" id="SFC97042.1"/>
    </source>
</evidence>
<dbReference type="GO" id="GO:0003700">
    <property type="term" value="F:DNA-binding transcription factor activity"/>
    <property type="evidence" value="ECO:0007669"/>
    <property type="project" value="InterPro"/>
</dbReference>
<dbReference type="RefSeq" id="WP_177199998.1">
    <property type="nucleotide sequence ID" value="NZ_FOLE01000015.1"/>
</dbReference>
<keyword evidence="6" id="KW-1185">Reference proteome</keyword>
<protein>
    <submittedName>
        <fullName evidence="5">AraC-type DNA-binding protein</fullName>
    </submittedName>
</protein>
<keyword evidence="1" id="KW-0805">Transcription regulation</keyword>
<dbReference type="GO" id="GO:0043565">
    <property type="term" value="F:sequence-specific DNA binding"/>
    <property type="evidence" value="ECO:0007669"/>
    <property type="project" value="InterPro"/>
</dbReference>
<dbReference type="PROSITE" id="PS00041">
    <property type="entry name" value="HTH_ARAC_FAMILY_1"/>
    <property type="match status" value="1"/>
</dbReference>
<keyword evidence="3" id="KW-0804">Transcription</keyword>
<dbReference type="InterPro" id="IPR018062">
    <property type="entry name" value="HTH_AraC-typ_CS"/>
</dbReference>
<dbReference type="Proteomes" id="UP000199514">
    <property type="component" value="Unassembled WGS sequence"/>
</dbReference>
<evidence type="ECO:0000256" key="2">
    <source>
        <dbReference type="ARBA" id="ARBA00023125"/>
    </source>
</evidence>
<dbReference type="PANTHER" id="PTHR43280">
    <property type="entry name" value="ARAC-FAMILY TRANSCRIPTIONAL REGULATOR"/>
    <property type="match status" value="1"/>
</dbReference>
<dbReference type="PANTHER" id="PTHR43280:SF2">
    <property type="entry name" value="HTH-TYPE TRANSCRIPTIONAL REGULATOR EXSA"/>
    <property type="match status" value="1"/>
</dbReference>
<dbReference type="SMART" id="SM00342">
    <property type="entry name" value="HTH_ARAC"/>
    <property type="match status" value="1"/>
</dbReference>
<dbReference type="AlphaFoldDB" id="A0A1I1NIE8"/>
<keyword evidence="2 5" id="KW-0238">DNA-binding</keyword>
<dbReference type="Pfam" id="PF12833">
    <property type="entry name" value="HTH_18"/>
    <property type="match status" value="1"/>
</dbReference>
<evidence type="ECO:0000256" key="3">
    <source>
        <dbReference type="ARBA" id="ARBA00023163"/>
    </source>
</evidence>
<proteinExistence type="predicted"/>
<evidence type="ECO:0000313" key="6">
    <source>
        <dbReference type="Proteomes" id="UP000199514"/>
    </source>
</evidence>
<evidence type="ECO:0000256" key="1">
    <source>
        <dbReference type="ARBA" id="ARBA00023015"/>
    </source>
</evidence>
<accession>A0A1I1NIE8</accession>
<dbReference type="PROSITE" id="PS01124">
    <property type="entry name" value="HTH_ARAC_FAMILY_2"/>
    <property type="match status" value="1"/>
</dbReference>
<dbReference type="PRINTS" id="PR00032">
    <property type="entry name" value="HTHARAC"/>
</dbReference>
<dbReference type="Gene3D" id="1.10.10.60">
    <property type="entry name" value="Homeodomain-like"/>
    <property type="match status" value="1"/>
</dbReference>
<dbReference type="EMBL" id="FOLE01000015">
    <property type="protein sequence ID" value="SFC97042.1"/>
    <property type="molecule type" value="Genomic_DNA"/>
</dbReference>
<evidence type="ECO:0000259" key="4">
    <source>
        <dbReference type="PROSITE" id="PS01124"/>
    </source>
</evidence>
<sequence length="185" mass="20950">MKIYIKNMVCPRCITAVEQTFGALQITPLNVRLGEVVLAKPLAEEEKLMLKNQLQTQGFELLDDAKSQQIEQIKALVIEHIHQKEDQKFAIADTVSQALGKEYSQLSKLFSETEGLTIEQYVIRQKIEKVKELLVYNQLNLSEIAFKLGYSSVAHLSAQFKKVTGLTPSEFRQQGIGLRKSLDQV</sequence>
<reference evidence="5 6" key="1">
    <citation type="submission" date="2016-10" db="EMBL/GenBank/DDBJ databases">
        <authorList>
            <person name="de Groot N.N."/>
        </authorList>
    </citation>
    <scope>NUCLEOTIDE SEQUENCE [LARGE SCALE GENOMIC DNA]</scope>
    <source>
        <strain evidence="5 6">DSM 6793</strain>
    </source>
</reference>
<gene>
    <name evidence="5" type="ORF">SAMN05421780_11524</name>
</gene>
<dbReference type="InterPro" id="IPR018060">
    <property type="entry name" value="HTH_AraC"/>
</dbReference>
<organism evidence="5 6">
    <name type="scientific">Flexibacter flexilis DSM 6793</name>
    <dbReference type="NCBI Taxonomy" id="927664"/>
    <lineage>
        <taxon>Bacteria</taxon>
        <taxon>Pseudomonadati</taxon>
        <taxon>Bacteroidota</taxon>
        <taxon>Cytophagia</taxon>
        <taxon>Cytophagales</taxon>
        <taxon>Flexibacteraceae</taxon>
        <taxon>Flexibacter</taxon>
    </lineage>
</organism>